<dbReference type="AlphaFoldDB" id="A0A4R9M043"/>
<keyword evidence="1" id="KW-0472">Membrane</keyword>
<dbReference type="RefSeq" id="WP_135761545.1">
    <property type="nucleotide sequence ID" value="NZ_RQHW01000051.1"/>
</dbReference>
<keyword evidence="3" id="KW-1185">Reference proteome</keyword>
<feature type="transmembrane region" description="Helical" evidence="1">
    <location>
        <begin position="85"/>
        <end position="104"/>
    </location>
</feature>
<evidence type="ECO:0000313" key="3">
    <source>
        <dbReference type="Proteomes" id="UP000298058"/>
    </source>
</evidence>
<feature type="transmembrane region" description="Helical" evidence="1">
    <location>
        <begin position="20"/>
        <end position="50"/>
    </location>
</feature>
<sequence length="350" mass="41624">MFYFEDSATYQNWELEIRPFLFPLFLSSFGNHVALLFAVQFSLILFSFWVLLDLHYRNKKSFLYTLFLGAILFLNYSIFLYSTHALTEVLTFFLVCLYFRSLFIRKGRFPFSSFLLSLLSVLKPVYLSLFLFNLGTELVFRRKVKSRKYSFAIWGCVLLILLQSVLFYQRTGKVGFSDISTKTWEVYFKAQVFGRVNGLKWEDVNRESKDFKEFPKFFFVAYPKETAIAFFDNSLEPLYPSSPSIYPFLIPKLIKKTLSWNFYFYPLAFFILLVSLFKLNFKKPNYHYVQIYLLICWILLTSGISFYQSDRLVLPLYGILCYFIVSFIQKSILEMKKLYLSLANQRKSLR</sequence>
<accession>A0A4R9M043</accession>
<reference evidence="2" key="1">
    <citation type="journal article" date="2019" name="PLoS Negl. Trop. Dis.">
        <title>Revisiting the worldwide diversity of Leptospira species in the environment.</title>
        <authorList>
            <person name="Vincent A.T."/>
            <person name="Schiettekatte O."/>
            <person name="Bourhy P."/>
            <person name="Veyrier F.J."/>
            <person name="Picardeau M."/>
        </authorList>
    </citation>
    <scope>NUCLEOTIDE SEQUENCE [LARGE SCALE GENOMIC DNA]</scope>
    <source>
        <strain evidence="2">201300427</strain>
    </source>
</reference>
<proteinExistence type="predicted"/>
<feature type="transmembrane region" description="Helical" evidence="1">
    <location>
        <begin position="111"/>
        <end position="131"/>
    </location>
</feature>
<feature type="transmembrane region" description="Helical" evidence="1">
    <location>
        <begin position="151"/>
        <end position="168"/>
    </location>
</feature>
<comment type="caution">
    <text evidence="2">The sequence shown here is derived from an EMBL/GenBank/DDBJ whole genome shotgun (WGS) entry which is preliminary data.</text>
</comment>
<feature type="transmembrane region" description="Helical" evidence="1">
    <location>
        <begin position="287"/>
        <end position="307"/>
    </location>
</feature>
<feature type="transmembrane region" description="Helical" evidence="1">
    <location>
        <begin position="262"/>
        <end position="281"/>
    </location>
</feature>
<keyword evidence="1" id="KW-0812">Transmembrane</keyword>
<gene>
    <name evidence="2" type="ORF">EHS15_15700</name>
</gene>
<evidence type="ECO:0000313" key="2">
    <source>
        <dbReference type="EMBL" id="TGN17978.1"/>
    </source>
</evidence>
<dbReference type="EMBL" id="RQHW01000051">
    <property type="protein sequence ID" value="TGN17978.1"/>
    <property type="molecule type" value="Genomic_DNA"/>
</dbReference>
<organism evidence="2 3">
    <name type="scientific">Leptospira idonii</name>
    <dbReference type="NCBI Taxonomy" id="1193500"/>
    <lineage>
        <taxon>Bacteria</taxon>
        <taxon>Pseudomonadati</taxon>
        <taxon>Spirochaetota</taxon>
        <taxon>Spirochaetia</taxon>
        <taxon>Leptospirales</taxon>
        <taxon>Leptospiraceae</taxon>
        <taxon>Leptospira</taxon>
    </lineage>
</organism>
<name>A0A4R9M043_9LEPT</name>
<evidence type="ECO:0000256" key="1">
    <source>
        <dbReference type="SAM" id="Phobius"/>
    </source>
</evidence>
<dbReference type="Proteomes" id="UP000298058">
    <property type="component" value="Unassembled WGS sequence"/>
</dbReference>
<feature type="transmembrane region" description="Helical" evidence="1">
    <location>
        <begin position="314"/>
        <end position="332"/>
    </location>
</feature>
<feature type="transmembrane region" description="Helical" evidence="1">
    <location>
        <begin position="62"/>
        <end position="79"/>
    </location>
</feature>
<protein>
    <submittedName>
        <fullName evidence="2">Uncharacterized protein</fullName>
    </submittedName>
</protein>
<keyword evidence="1" id="KW-1133">Transmembrane helix</keyword>